<dbReference type="RefSeq" id="WP_231007693.1">
    <property type="nucleotide sequence ID" value="NZ_JAJNEC010000006.1"/>
</dbReference>
<dbReference type="Gene3D" id="2.170.130.10">
    <property type="entry name" value="TonB-dependent receptor, plug domain"/>
    <property type="match status" value="1"/>
</dbReference>
<dbReference type="SUPFAM" id="SSF49464">
    <property type="entry name" value="Carboxypeptidase regulatory domain-like"/>
    <property type="match status" value="1"/>
</dbReference>
<dbReference type="InterPro" id="IPR012910">
    <property type="entry name" value="Plug_dom"/>
</dbReference>
<dbReference type="EMBL" id="JAJNEC010000006">
    <property type="protein sequence ID" value="MCD2425251.1"/>
    <property type="molecule type" value="Genomic_DNA"/>
</dbReference>
<dbReference type="InterPro" id="IPR036942">
    <property type="entry name" value="Beta-barrel_TonB_sf"/>
</dbReference>
<dbReference type="Pfam" id="PF07715">
    <property type="entry name" value="Plug"/>
    <property type="match status" value="1"/>
</dbReference>
<evidence type="ECO:0000256" key="6">
    <source>
        <dbReference type="ARBA" id="ARBA00023237"/>
    </source>
</evidence>
<keyword evidence="6 7" id="KW-0998">Cell outer membrane</keyword>
<protein>
    <submittedName>
        <fullName evidence="10">TonB-dependent receptor</fullName>
    </submittedName>
</protein>
<comment type="caution">
    <text evidence="10">The sequence shown here is derived from an EMBL/GenBank/DDBJ whole genome shotgun (WGS) entry which is preliminary data.</text>
</comment>
<dbReference type="PROSITE" id="PS52016">
    <property type="entry name" value="TONB_DEPENDENT_REC_3"/>
    <property type="match status" value="1"/>
</dbReference>
<accession>A0ABS8PW06</accession>
<evidence type="ECO:0000259" key="9">
    <source>
        <dbReference type="Pfam" id="PF07715"/>
    </source>
</evidence>
<keyword evidence="10" id="KW-0675">Receptor</keyword>
<dbReference type="InterPro" id="IPR039426">
    <property type="entry name" value="TonB-dep_rcpt-like"/>
</dbReference>
<dbReference type="NCBIfam" id="TIGR04056">
    <property type="entry name" value="OMP_RagA_SusC"/>
    <property type="match status" value="1"/>
</dbReference>
<dbReference type="InterPro" id="IPR023996">
    <property type="entry name" value="TonB-dep_OMP_SusC/RagA"/>
</dbReference>
<feature type="chain" id="PRO_5045601229" evidence="8">
    <location>
        <begin position="20"/>
        <end position="1079"/>
    </location>
</feature>
<name>A0ABS8PW06_9BACT</name>
<dbReference type="InterPro" id="IPR008969">
    <property type="entry name" value="CarboxyPept-like_regulatory"/>
</dbReference>
<keyword evidence="8" id="KW-0732">Signal</keyword>
<feature type="signal peptide" evidence="8">
    <location>
        <begin position="1"/>
        <end position="19"/>
    </location>
</feature>
<evidence type="ECO:0000313" key="10">
    <source>
        <dbReference type="EMBL" id="MCD2425251.1"/>
    </source>
</evidence>
<comment type="similarity">
    <text evidence="7">Belongs to the TonB-dependent receptor family.</text>
</comment>
<keyword evidence="2 7" id="KW-0813">Transport</keyword>
<dbReference type="Proteomes" id="UP001199816">
    <property type="component" value="Unassembled WGS sequence"/>
</dbReference>
<dbReference type="Pfam" id="PF13715">
    <property type="entry name" value="CarbopepD_reg_2"/>
    <property type="match status" value="1"/>
</dbReference>
<dbReference type="Gene3D" id="2.40.170.20">
    <property type="entry name" value="TonB-dependent receptor, beta-barrel domain"/>
    <property type="match status" value="1"/>
</dbReference>
<evidence type="ECO:0000313" key="11">
    <source>
        <dbReference type="Proteomes" id="UP001199816"/>
    </source>
</evidence>
<evidence type="ECO:0000256" key="3">
    <source>
        <dbReference type="ARBA" id="ARBA00022452"/>
    </source>
</evidence>
<evidence type="ECO:0000256" key="7">
    <source>
        <dbReference type="PROSITE-ProRule" id="PRU01360"/>
    </source>
</evidence>
<dbReference type="InterPro" id="IPR023997">
    <property type="entry name" value="TonB-dep_OMP_SusC/RagA_CS"/>
</dbReference>
<reference evidence="10 11" key="1">
    <citation type="submission" date="2021-11" db="EMBL/GenBank/DDBJ databases">
        <title>Genomic of Niabella pedocola.</title>
        <authorList>
            <person name="Wu T."/>
        </authorList>
    </citation>
    <scope>NUCLEOTIDE SEQUENCE [LARGE SCALE GENOMIC DNA]</scope>
    <source>
        <strain evidence="10 11">JCM 31011</strain>
    </source>
</reference>
<organism evidence="10 11">
    <name type="scientific">Niabella pedocola</name>
    <dbReference type="NCBI Taxonomy" id="1752077"/>
    <lineage>
        <taxon>Bacteria</taxon>
        <taxon>Pseudomonadati</taxon>
        <taxon>Bacteroidota</taxon>
        <taxon>Chitinophagia</taxon>
        <taxon>Chitinophagales</taxon>
        <taxon>Chitinophagaceae</taxon>
        <taxon>Niabella</taxon>
    </lineage>
</organism>
<comment type="subcellular location">
    <subcellularLocation>
        <location evidence="1 7">Cell outer membrane</location>
        <topology evidence="1 7">Multi-pass membrane protein</topology>
    </subcellularLocation>
</comment>
<keyword evidence="3 7" id="KW-1134">Transmembrane beta strand</keyword>
<dbReference type="NCBIfam" id="TIGR04057">
    <property type="entry name" value="SusC_RagA_signa"/>
    <property type="match status" value="1"/>
</dbReference>
<keyword evidence="5 7" id="KW-0472">Membrane</keyword>
<proteinExistence type="inferred from homology"/>
<evidence type="ECO:0000256" key="2">
    <source>
        <dbReference type="ARBA" id="ARBA00022448"/>
    </source>
</evidence>
<keyword evidence="11" id="KW-1185">Reference proteome</keyword>
<feature type="domain" description="TonB-dependent receptor plug" evidence="9">
    <location>
        <begin position="116"/>
        <end position="224"/>
    </location>
</feature>
<evidence type="ECO:0000256" key="1">
    <source>
        <dbReference type="ARBA" id="ARBA00004571"/>
    </source>
</evidence>
<evidence type="ECO:0000256" key="8">
    <source>
        <dbReference type="SAM" id="SignalP"/>
    </source>
</evidence>
<gene>
    <name evidence="10" type="ORF">LQ567_20865</name>
</gene>
<evidence type="ECO:0000256" key="5">
    <source>
        <dbReference type="ARBA" id="ARBA00023136"/>
    </source>
</evidence>
<evidence type="ECO:0000256" key="4">
    <source>
        <dbReference type="ARBA" id="ARBA00022692"/>
    </source>
</evidence>
<keyword evidence="4 7" id="KW-0812">Transmembrane</keyword>
<dbReference type="Gene3D" id="2.60.40.1120">
    <property type="entry name" value="Carboxypeptidase-like, regulatory domain"/>
    <property type="match status" value="1"/>
</dbReference>
<dbReference type="InterPro" id="IPR037066">
    <property type="entry name" value="Plug_dom_sf"/>
</dbReference>
<dbReference type="SUPFAM" id="SSF56935">
    <property type="entry name" value="Porins"/>
    <property type="match status" value="1"/>
</dbReference>
<sequence length="1079" mass="118304">MKRIVVLLLISFSFLFAQAQDNRSISGVISDSAGNTPLVGATVLLKGTAMGTQTNTHGKFVLQIPAGHSEPLLLIEHVGYAAQEVPVGNERTLQVKLSRNIAEMDEVVMIGYAAVKKRDLTGSVSSITSKDLKDIPVNSLAEALTGKLAGVQVITSEGAPGADVQIKIRGNGSITQDASPLYIVDGVQVEGGLSGLSPQDIESVDVLKDASATSIYGARGANGVVIITTKGGKETKPVVSYNGFIGLKKLASELPVLQPYDFVMLQYEKSRATDEAQQSFRNIYGNWDSLGVYQSVPFINWQERTFGNDALMQTHNVGISGGTKATQYNLSLTSNGEDGVMLNSGFNRKLVTFRMDTRVSNALKVGFNVRYTNQRIDGAGTSDAGASTYNLLRHTVKYRPFMLNNLSPEDLDEAYYDETNAGNALGIINPIQLSNAQYSQKLNTITNLNGYANYIFNKQFSFKSTLGVNYNTQTYNTFYDYITSKARVQGASMPMTGVLNNNVYNLSNSNVLTFTNSRSSDHRIDALLGNEFYNVKARSTDLQLKNFPVGISAEKALNQQGIGTIVPTYPQSGSYESHLVSFFTRINYAYKDKFLANFSLRADGSSKFAPGRQWGYFPAGALAWRISKEAFLENSTVISDLKLRVSYGATGNNRIDDYLYMNIFSPSAKYALNEQVVPAYRVENLPNKNLSWETTVSRNIGLDLSLFKNRLQLTADVYKNTVNNLLIDVPIASSSGYVTQLQNVGNISNRGIELQLSGSPIQKPDFTWNAAFNIAFNRNRIERLATGLDHQFYNSGFGISGQPADYIVQVGQPLGTMYGYVSDGFYTVNDFNYDAASGVYTLKDGVTNVSGVIGTAQPGWMKLKDLDGNHVIDENDKTVIGDANPKFSGGMNQRFTYKQFDLGIFVNFVYGNKIYNANKIEFTNGYGSHTNSLAIMKDRWRTVDANGNVIQQVVTESGQQVVKGIAPDQLAAINQNAKLWIPISGSGAWYPTSWAMEDGSFLRINNITLGYTLPETVARRIRLKSLRIYTTVNNLAVLTGYSGYDPEVNTRRATPVTPGVDYSAYPRSKVYIVGVNVSL</sequence>